<dbReference type="SUPFAM" id="SSF82714">
    <property type="entry name" value="Multidrug efflux transporter AcrB TolC docking domain, DN and DC subdomains"/>
    <property type="match status" value="1"/>
</dbReference>
<dbReference type="InterPro" id="IPR027463">
    <property type="entry name" value="AcrB_DN_DC_subdom"/>
</dbReference>
<reference evidence="2 3" key="1">
    <citation type="submission" date="2019-05" db="EMBL/GenBank/DDBJ databases">
        <authorList>
            <consortium name="Pathogen Informatics"/>
        </authorList>
    </citation>
    <scope>NUCLEOTIDE SEQUENCE [LARGE SCALE GENOMIC DNA]</scope>
    <source>
        <strain evidence="2 3">NCTC12971</strain>
    </source>
</reference>
<dbReference type="SUPFAM" id="SSF82693">
    <property type="entry name" value="Multidrug efflux transporter AcrB pore domain, PN1, PN2, PC1 and PC2 subdomains"/>
    <property type="match status" value="2"/>
</dbReference>
<keyword evidence="1" id="KW-1133">Transmembrane helix</keyword>
<dbReference type="GO" id="GO:0005886">
    <property type="term" value="C:plasma membrane"/>
    <property type="evidence" value="ECO:0007669"/>
    <property type="project" value="TreeGrafter"/>
</dbReference>
<feature type="transmembrane region" description="Helical" evidence="1">
    <location>
        <begin position="341"/>
        <end position="360"/>
    </location>
</feature>
<feature type="transmembrane region" description="Helical" evidence="1">
    <location>
        <begin position="12"/>
        <end position="31"/>
    </location>
</feature>
<feature type="transmembrane region" description="Helical" evidence="1">
    <location>
        <begin position="367"/>
        <end position="391"/>
    </location>
</feature>
<proteinExistence type="predicted"/>
<dbReference type="Gene3D" id="3.30.70.1430">
    <property type="entry name" value="Multidrug efflux transporter AcrB pore domain"/>
    <property type="match status" value="1"/>
</dbReference>
<accession>A0A4U9HG89</accession>
<evidence type="ECO:0000256" key="1">
    <source>
        <dbReference type="SAM" id="Phobius"/>
    </source>
</evidence>
<dbReference type="PRINTS" id="PR00702">
    <property type="entry name" value="ACRIFLAVINRP"/>
</dbReference>
<keyword evidence="1" id="KW-0812">Transmembrane</keyword>
<dbReference type="GO" id="GO:0042910">
    <property type="term" value="F:xenobiotic transmembrane transporter activity"/>
    <property type="evidence" value="ECO:0007669"/>
    <property type="project" value="TreeGrafter"/>
</dbReference>
<dbReference type="SUPFAM" id="SSF82866">
    <property type="entry name" value="Multidrug efflux transporter AcrB transmembrane domain"/>
    <property type="match status" value="1"/>
</dbReference>
<dbReference type="InterPro" id="IPR001036">
    <property type="entry name" value="Acrflvin-R"/>
</dbReference>
<gene>
    <name evidence="2" type="primary">mexB_1</name>
    <name evidence="2" type="ORF">NCTC12971_02759</name>
</gene>
<sequence>MFAKFFIRRPVFAWVIAIIIMLCGLMAIRSLPISQYPDVAPPSVAISATYPGASAETLENSVTQVIEQQLTGLDGLLYFSSSSSSDGSVSISVTFDQGTDPDIAQVQVQNKVQQAESRLPSEVTAQGITVTKKQSDFLLIMALYDETDRRSANDISDYLVSNMQDTLARVQGVGDVRVFGAQHAMRIWLNPTKLASYSLMPSDVTSAIEAQNTQVSSGKLGALPSGGDQQLTATVMSRSRLQTAEQFRQIIVKSAGSGALVRLGDVARVEMGAEDYSAHSQVNGHPGAGIAVMLAPGANALSTAQAVKAAISDFQRGMPQGYKVAYPLDSTDFIHISIEEVVKTLLEAIVLVVVVMFVFLQNLRTTLIPAIAVPVVLLGTFGVLAACGYSINTLTLFAWCCPSVCWWMTPSCGGKR</sequence>
<dbReference type="PANTHER" id="PTHR32063">
    <property type="match status" value="1"/>
</dbReference>
<protein>
    <submittedName>
        <fullName evidence="2">Multidrug-efflux transporter MexB</fullName>
    </submittedName>
</protein>
<evidence type="ECO:0000313" key="2">
    <source>
        <dbReference type="EMBL" id="VTP62675.1"/>
    </source>
</evidence>
<evidence type="ECO:0000313" key="3">
    <source>
        <dbReference type="Proteomes" id="UP000307968"/>
    </source>
</evidence>
<name>A0A4U9HG89_SERRU</name>
<dbReference type="AlphaFoldDB" id="A0A4U9HG89"/>
<keyword evidence="1" id="KW-0472">Membrane</keyword>
<dbReference type="Proteomes" id="UP000307968">
    <property type="component" value="Chromosome"/>
</dbReference>
<dbReference type="PANTHER" id="PTHR32063:SF32">
    <property type="entry name" value="AMINOGLYCOSIDE EFFLUX PUMP-RELATED"/>
    <property type="match status" value="1"/>
</dbReference>
<dbReference type="Pfam" id="PF00873">
    <property type="entry name" value="ACR_tran"/>
    <property type="match status" value="1"/>
</dbReference>
<dbReference type="Gene3D" id="1.20.1640.10">
    <property type="entry name" value="Multidrug efflux transporter AcrB transmembrane domain"/>
    <property type="match status" value="1"/>
</dbReference>
<dbReference type="EMBL" id="LR590463">
    <property type="protein sequence ID" value="VTP62675.1"/>
    <property type="molecule type" value="Genomic_DNA"/>
</dbReference>
<dbReference type="FunFam" id="3.30.70.1430:FF:000001">
    <property type="entry name" value="Efflux pump membrane transporter"/>
    <property type="match status" value="1"/>
</dbReference>
<dbReference type="Gene3D" id="3.30.70.1320">
    <property type="entry name" value="Multidrug efflux transporter AcrB pore domain like"/>
    <property type="match status" value="2"/>
</dbReference>
<organism evidence="2 3">
    <name type="scientific">Serratia rubidaea</name>
    <name type="common">Serratia marinorubra</name>
    <dbReference type="NCBI Taxonomy" id="61652"/>
    <lineage>
        <taxon>Bacteria</taxon>
        <taxon>Pseudomonadati</taxon>
        <taxon>Pseudomonadota</taxon>
        <taxon>Gammaproteobacteria</taxon>
        <taxon>Enterobacterales</taxon>
        <taxon>Yersiniaceae</taxon>
        <taxon>Serratia</taxon>
    </lineage>
</organism>